<evidence type="ECO:0000256" key="6">
    <source>
        <dbReference type="SAM" id="MobiDB-lite"/>
    </source>
</evidence>
<name>W5JE21_ANODA</name>
<keyword evidence="10" id="KW-1185">Reference proteome</keyword>
<proteinExistence type="predicted"/>
<feature type="domain" description="Cadherin" evidence="7">
    <location>
        <begin position="263"/>
        <end position="397"/>
    </location>
</feature>
<dbReference type="GO" id="GO:0005509">
    <property type="term" value="F:calcium ion binding"/>
    <property type="evidence" value="ECO:0007669"/>
    <property type="project" value="UniProtKB-UniRule"/>
</dbReference>
<evidence type="ECO:0000313" key="9">
    <source>
        <dbReference type="EnsemblMetazoa" id="ADAC005697-PA"/>
    </source>
</evidence>
<dbReference type="SMART" id="SM00112">
    <property type="entry name" value="CA"/>
    <property type="match status" value="2"/>
</dbReference>
<dbReference type="GO" id="GO:0007156">
    <property type="term" value="P:homophilic cell adhesion via plasma membrane adhesion molecules"/>
    <property type="evidence" value="ECO:0007669"/>
    <property type="project" value="InterPro"/>
</dbReference>
<evidence type="ECO:0000256" key="3">
    <source>
        <dbReference type="ARBA" id="ARBA00022837"/>
    </source>
</evidence>
<keyword evidence="3 5" id="KW-0106">Calcium</keyword>
<dbReference type="Gene3D" id="2.60.40.60">
    <property type="entry name" value="Cadherins"/>
    <property type="match status" value="2"/>
</dbReference>
<dbReference type="eggNOG" id="KOG3594">
    <property type="taxonomic scope" value="Eukaryota"/>
</dbReference>
<dbReference type="GO" id="GO:0045296">
    <property type="term" value="F:cadherin binding"/>
    <property type="evidence" value="ECO:0007669"/>
    <property type="project" value="TreeGrafter"/>
</dbReference>
<dbReference type="STRING" id="43151.W5JE21"/>
<evidence type="ECO:0000256" key="2">
    <source>
        <dbReference type="ARBA" id="ARBA00022737"/>
    </source>
</evidence>
<dbReference type="Proteomes" id="UP000000673">
    <property type="component" value="Unassembled WGS sequence"/>
</dbReference>
<dbReference type="AlphaFoldDB" id="W5JE21"/>
<evidence type="ECO:0000313" key="10">
    <source>
        <dbReference type="Proteomes" id="UP000000673"/>
    </source>
</evidence>
<dbReference type="GO" id="GO:0008013">
    <property type="term" value="F:beta-catenin binding"/>
    <property type="evidence" value="ECO:0007669"/>
    <property type="project" value="TreeGrafter"/>
</dbReference>
<dbReference type="InterPro" id="IPR020894">
    <property type="entry name" value="Cadherin_CS"/>
</dbReference>
<feature type="domain" description="Cadherin" evidence="7">
    <location>
        <begin position="206"/>
        <end position="262"/>
    </location>
</feature>
<sequence>MHLHGDGAKVQQQQQQQRRTRRLHRTSSSSSTTSESEPVAPWCVTATRRPEMTVTAMVRSGERSIDPKREHRQHDRTTTRLERRTRTHHHHHHTVGMMVTSFLSNPRRFTSRLLPRPARKAYHSSSMMAMAMVLLLLVTHATIPGVDGKQQLCEVETGQSSIILDIEESRGSSIGQRTNPPELPISGDPNDDITLELVFPKGKPSFLLDGKSLRLIHPLDRDEENLSHIVFQITCMVRSTRRKRNIPIIVRVSDVNDNPPMFINTPYETSVAESTPVGTTIFRSIQATDKDAGVNGLIEYFIVEGAQNVSDISPNTLTAADGHGVFAIAYPHQGQVTVVKTLDYERTQRYYLTIVASRHLHLDDGPPHDDDDDDVTEVPIARGDNELQLNVNLPPAAAAAAPENHNPWPWHTCNGSNRVGIDIGYA</sequence>
<reference evidence="9" key="4">
    <citation type="submission" date="2015-06" db="UniProtKB">
        <authorList>
            <consortium name="EnsemblMetazoa"/>
        </authorList>
    </citation>
    <scope>IDENTIFICATION</scope>
</reference>
<protein>
    <recommendedName>
        <fullName evidence="7">Cadherin domain-containing protein</fullName>
    </recommendedName>
</protein>
<feature type="region of interest" description="Disordered" evidence="6">
    <location>
        <begin position="60"/>
        <end position="92"/>
    </location>
</feature>
<dbReference type="VEuPathDB" id="VectorBase:ADAC005697"/>
<evidence type="ECO:0000313" key="8">
    <source>
        <dbReference type="EMBL" id="ETN62607.1"/>
    </source>
</evidence>
<dbReference type="PROSITE" id="PS50268">
    <property type="entry name" value="CADHERIN_2"/>
    <property type="match status" value="2"/>
</dbReference>
<dbReference type="EnsemblMetazoa" id="ADAC005697-RA">
    <property type="protein sequence ID" value="ADAC005697-PA"/>
    <property type="gene ID" value="ADAC005697"/>
</dbReference>
<accession>W5JE21</accession>
<keyword evidence="4" id="KW-0472">Membrane</keyword>
<dbReference type="PRINTS" id="PR00205">
    <property type="entry name" value="CADHERIN"/>
</dbReference>
<dbReference type="Pfam" id="PF00028">
    <property type="entry name" value="Cadherin"/>
    <property type="match status" value="1"/>
</dbReference>
<dbReference type="SUPFAM" id="SSF49313">
    <property type="entry name" value="Cadherin-like"/>
    <property type="match status" value="1"/>
</dbReference>
<feature type="region of interest" description="Disordered" evidence="6">
    <location>
        <begin position="1"/>
        <end position="45"/>
    </location>
</feature>
<dbReference type="PANTHER" id="PTHR24027">
    <property type="entry name" value="CADHERIN-23"/>
    <property type="match status" value="1"/>
</dbReference>
<reference evidence="8 10" key="1">
    <citation type="journal article" date="2010" name="BMC Genomics">
        <title>Combination of measures distinguishes pre-miRNAs from other stem-loops in the genome of the newly sequenced Anopheles darlingi.</title>
        <authorList>
            <person name="Mendes N.D."/>
            <person name="Freitas A.T."/>
            <person name="Vasconcelos A.T."/>
            <person name="Sagot M.F."/>
        </authorList>
    </citation>
    <scope>NUCLEOTIDE SEQUENCE</scope>
</reference>
<dbReference type="InterPro" id="IPR039808">
    <property type="entry name" value="Cadherin"/>
</dbReference>
<gene>
    <name evidence="8" type="ORF">AND_005697</name>
</gene>
<dbReference type="VEuPathDB" id="VectorBase:ADAR2_003905"/>
<organism evidence="8">
    <name type="scientific">Anopheles darlingi</name>
    <name type="common">Mosquito</name>
    <dbReference type="NCBI Taxonomy" id="43151"/>
    <lineage>
        <taxon>Eukaryota</taxon>
        <taxon>Metazoa</taxon>
        <taxon>Ecdysozoa</taxon>
        <taxon>Arthropoda</taxon>
        <taxon>Hexapoda</taxon>
        <taxon>Insecta</taxon>
        <taxon>Pterygota</taxon>
        <taxon>Neoptera</taxon>
        <taxon>Endopterygota</taxon>
        <taxon>Diptera</taxon>
        <taxon>Nematocera</taxon>
        <taxon>Culicoidea</taxon>
        <taxon>Culicidae</taxon>
        <taxon>Anophelinae</taxon>
        <taxon>Anopheles</taxon>
    </lineage>
</organism>
<keyword evidence="2" id="KW-0677">Repeat</keyword>
<dbReference type="PANTHER" id="PTHR24027:SF438">
    <property type="entry name" value="CADHERIN 23"/>
    <property type="match status" value="1"/>
</dbReference>
<comment type="subcellular location">
    <subcellularLocation>
        <location evidence="1">Membrane</location>
    </subcellularLocation>
</comment>
<feature type="compositionally biased region" description="Basic and acidic residues" evidence="6">
    <location>
        <begin position="60"/>
        <end position="84"/>
    </location>
</feature>
<reference evidence="8" key="3">
    <citation type="journal article" date="2013" name="Nucleic Acids Res.">
        <title>The genome of Anopheles darlingi, the main neotropical malaria vector.</title>
        <authorList>
            <person name="Marinotti O."/>
            <person name="Cerqueira G.C."/>
            <person name="de Almeida L.G."/>
            <person name="Ferro M.I."/>
            <person name="Loreto E.L."/>
            <person name="Zaha A."/>
            <person name="Teixeira S.M."/>
            <person name="Wespiser A.R."/>
            <person name="Almeida E Silva A."/>
            <person name="Schlindwein A.D."/>
            <person name="Pacheco A.C."/>
            <person name="Silva A.L."/>
            <person name="Graveley B.R."/>
            <person name="Walenz B.P."/>
            <person name="Lima Bde A."/>
            <person name="Ribeiro C.A."/>
            <person name="Nunes-Silva C.G."/>
            <person name="de Carvalho C.R."/>
            <person name="Soares C.M."/>
            <person name="de Menezes C.B."/>
            <person name="Matiolli C."/>
            <person name="Caffrey D."/>
            <person name="Araujo D.A."/>
            <person name="de Oliveira D.M."/>
            <person name="Golenbock D."/>
            <person name="Grisard E.C."/>
            <person name="Fantinatti-Garboggini F."/>
            <person name="de Carvalho F.M."/>
            <person name="Barcellos F.G."/>
            <person name="Prosdocimi F."/>
            <person name="May G."/>
            <person name="Azevedo Junior G.M."/>
            <person name="Guimaraes G.M."/>
            <person name="Goldman G.H."/>
            <person name="Padilha I.Q."/>
            <person name="Batista Jda S."/>
            <person name="Ferro J.A."/>
            <person name="Ribeiro J.M."/>
            <person name="Fietto J.L."/>
            <person name="Dabbas K.M."/>
            <person name="Cerdeira L."/>
            <person name="Agnez-Lima L.F."/>
            <person name="Brocchi M."/>
            <person name="de Carvalho M.O."/>
            <person name="Teixeira Mde M."/>
            <person name="Diniz Maia Mde M."/>
            <person name="Goldman M.H."/>
            <person name="Cruz Schneider M.P."/>
            <person name="Felipe M.S."/>
            <person name="Hungria M."/>
            <person name="Nicolas M.F."/>
            <person name="Pereira M."/>
            <person name="Montes M.A."/>
            <person name="Cantao M.E."/>
            <person name="Vincentz M."/>
            <person name="Rafael M.S."/>
            <person name="Silverman N."/>
            <person name="Stoco P.H."/>
            <person name="Souza R.C."/>
            <person name="Vicentini R."/>
            <person name="Gazzinelli R.T."/>
            <person name="Neves Rde O."/>
            <person name="Silva R."/>
            <person name="Astolfi-Filho S."/>
            <person name="Maciel T.E."/>
            <person name="Urmenyi T.P."/>
            <person name="Tadei W.P."/>
            <person name="Camargo E.P."/>
            <person name="de Vasconcelos A.T."/>
        </authorList>
    </citation>
    <scope>NUCLEOTIDE SEQUENCE</scope>
</reference>
<dbReference type="InterPro" id="IPR002126">
    <property type="entry name" value="Cadherin-like_dom"/>
</dbReference>
<reference evidence="8" key="2">
    <citation type="submission" date="2010-05" db="EMBL/GenBank/DDBJ databases">
        <authorList>
            <person name="Almeida L.G."/>
            <person name="Nicolas M.F."/>
            <person name="Souza R.C."/>
            <person name="Vasconcelos A.T.R."/>
        </authorList>
    </citation>
    <scope>NUCLEOTIDE SEQUENCE</scope>
</reference>
<dbReference type="EMBL" id="ADMH02001420">
    <property type="protein sequence ID" value="ETN62607.1"/>
    <property type="molecule type" value="Genomic_DNA"/>
</dbReference>
<evidence type="ECO:0000256" key="5">
    <source>
        <dbReference type="PROSITE-ProRule" id="PRU00043"/>
    </source>
</evidence>
<feature type="compositionally biased region" description="Low complexity" evidence="6">
    <location>
        <begin position="26"/>
        <end position="36"/>
    </location>
</feature>
<dbReference type="GO" id="GO:0016477">
    <property type="term" value="P:cell migration"/>
    <property type="evidence" value="ECO:0007669"/>
    <property type="project" value="TreeGrafter"/>
</dbReference>
<evidence type="ECO:0000256" key="4">
    <source>
        <dbReference type="ARBA" id="ARBA00023136"/>
    </source>
</evidence>
<dbReference type="GO" id="GO:0016342">
    <property type="term" value="C:catenin complex"/>
    <property type="evidence" value="ECO:0007669"/>
    <property type="project" value="TreeGrafter"/>
</dbReference>
<dbReference type="InterPro" id="IPR015919">
    <property type="entry name" value="Cadherin-like_sf"/>
</dbReference>
<dbReference type="CDD" id="cd11304">
    <property type="entry name" value="Cadherin_repeat"/>
    <property type="match status" value="2"/>
</dbReference>
<dbReference type="HOGENOM" id="CLU_644397_0_0_1"/>
<evidence type="ECO:0000259" key="7">
    <source>
        <dbReference type="PROSITE" id="PS50268"/>
    </source>
</evidence>
<dbReference type="PROSITE" id="PS00232">
    <property type="entry name" value="CADHERIN_1"/>
    <property type="match status" value="1"/>
</dbReference>
<evidence type="ECO:0000256" key="1">
    <source>
        <dbReference type="ARBA" id="ARBA00004370"/>
    </source>
</evidence>